<gene>
    <name evidence="2" type="ORF">EW145_g3391</name>
</gene>
<feature type="transmembrane region" description="Helical" evidence="1">
    <location>
        <begin position="420"/>
        <end position="444"/>
    </location>
</feature>
<feature type="transmembrane region" description="Helical" evidence="1">
    <location>
        <begin position="582"/>
        <end position="603"/>
    </location>
</feature>
<comment type="caution">
    <text evidence="2">The sequence shown here is derived from an EMBL/GenBank/DDBJ whole genome shotgun (WGS) entry which is preliminary data.</text>
</comment>
<feature type="transmembrane region" description="Helical" evidence="1">
    <location>
        <begin position="552"/>
        <end position="570"/>
    </location>
</feature>
<keyword evidence="1" id="KW-1133">Transmembrane helix</keyword>
<evidence type="ECO:0000313" key="2">
    <source>
        <dbReference type="EMBL" id="THH07421.1"/>
    </source>
</evidence>
<feature type="transmembrane region" description="Helical" evidence="1">
    <location>
        <begin position="505"/>
        <end position="523"/>
    </location>
</feature>
<protein>
    <recommendedName>
        <fullName evidence="4">WW domain-containing protein</fullName>
    </recommendedName>
</protein>
<sequence>MAPRLVLIAIQRLLDKLGRWGHQSLYRLLWIISLFIRHGTREGSDTSNPREIIPYADACVVPKLEKDVVEIFEPPTLNNSTSKRASVLSWSSLPLPPSKAYTHQNARSIESYFSEARSPTLMNPPDGGDEQHSCINMAILEEGTSYPSGTFTAEPAHIVAEPRDMDLRCTTPSTRPRYERHITIECAPGPWEFAPTETFTVYEKEHILPWESFTNPEGQVYFKNSYHKFVYLTEADLYDVQIRENIELVMTEIEKRASDFGKELPTKIEVLLEFEDDFWSYYMIDLDRCCIFWLDYYDGGRLIPLDFGIEKREHFRHLLDYEYWLHIEHFPCQRELKEGALEELLGVLNHSIIDYMTSNESTSPYSDMELRTMIDSIKDLRARLMTMYSNERFHNFFGYNGVRLSVDQSVRGTSRVSRSWLIGLLSPVLFYAPDTHLAMLEKLYIDGMIKALRWKTFRSKLQDDWSSFVLTSTVLLSANVAFLAIPSVQSFNGPELWTSPAAVPSLVSIVTSLGSIIVGLLLIRQLRISAKDQDSTARDAISYLQKRKHPQLGLETMAIQYSLPYALLMWSVNGGPNAPARAVYGCVWLFILVLILWTVFTGLETSGNFNWRQLKSFSWWKTALEAESVVEGDSDTAIGSDDCSVSGQSHKSTMRQASPWHSRVRKFAPMRRFTFVTGKRSHN</sequence>
<keyword evidence="1" id="KW-0472">Membrane</keyword>
<evidence type="ECO:0000313" key="3">
    <source>
        <dbReference type="Proteomes" id="UP000308199"/>
    </source>
</evidence>
<keyword evidence="3" id="KW-1185">Reference proteome</keyword>
<accession>A0A4S4L8S6</accession>
<keyword evidence="1" id="KW-0812">Transmembrane</keyword>
<evidence type="ECO:0000256" key="1">
    <source>
        <dbReference type="SAM" id="Phobius"/>
    </source>
</evidence>
<organism evidence="2 3">
    <name type="scientific">Phellinidium pouzarii</name>
    <dbReference type="NCBI Taxonomy" id="167371"/>
    <lineage>
        <taxon>Eukaryota</taxon>
        <taxon>Fungi</taxon>
        <taxon>Dikarya</taxon>
        <taxon>Basidiomycota</taxon>
        <taxon>Agaricomycotina</taxon>
        <taxon>Agaricomycetes</taxon>
        <taxon>Hymenochaetales</taxon>
        <taxon>Hymenochaetaceae</taxon>
        <taxon>Phellinidium</taxon>
    </lineage>
</organism>
<feature type="transmembrane region" description="Helical" evidence="1">
    <location>
        <begin position="465"/>
        <end position="485"/>
    </location>
</feature>
<evidence type="ECO:0008006" key="4">
    <source>
        <dbReference type="Google" id="ProtNLM"/>
    </source>
</evidence>
<proteinExistence type="predicted"/>
<dbReference type="AlphaFoldDB" id="A0A4S4L8S6"/>
<reference evidence="2 3" key="1">
    <citation type="submission" date="2019-02" db="EMBL/GenBank/DDBJ databases">
        <title>Genome sequencing of the rare red list fungi Phellinidium pouzarii.</title>
        <authorList>
            <person name="Buettner E."/>
            <person name="Kellner H."/>
        </authorList>
    </citation>
    <scope>NUCLEOTIDE SEQUENCE [LARGE SCALE GENOMIC DNA]</scope>
    <source>
        <strain evidence="2 3">DSM 108285</strain>
    </source>
</reference>
<dbReference type="OrthoDB" id="2657661at2759"/>
<name>A0A4S4L8S6_9AGAM</name>
<dbReference type="EMBL" id="SGPK01000144">
    <property type="protein sequence ID" value="THH07421.1"/>
    <property type="molecule type" value="Genomic_DNA"/>
</dbReference>
<dbReference type="Proteomes" id="UP000308199">
    <property type="component" value="Unassembled WGS sequence"/>
</dbReference>